<dbReference type="EMBL" id="CP015118">
    <property type="protein sequence ID" value="ARN19838.1"/>
    <property type="molecule type" value="Genomic_DNA"/>
</dbReference>
<keyword evidence="3" id="KW-0479">Metal-binding</keyword>
<dbReference type="SUPFAM" id="SSF46458">
    <property type="entry name" value="Globin-like"/>
    <property type="match status" value="1"/>
</dbReference>
<dbReference type="STRING" id="946333.A4W93_07880"/>
<dbReference type="InterPro" id="IPR001486">
    <property type="entry name" value="Hemoglobin_trunc"/>
</dbReference>
<evidence type="ECO:0000256" key="1">
    <source>
        <dbReference type="ARBA" id="ARBA00022448"/>
    </source>
</evidence>
<name>A0A1W6L6S9_9BURK</name>
<keyword evidence="6" id="KW-1185">Reference proteome</keyword>
<gene>
    <name evidence="5" type="ORF">A4W93_07880</name>
</gene>
<dbReference type="OrthoDB" id="9795814at2"/>
<keyword evidence="1" id="KW-0813">Transport</keyword>
<keyword evidence="4" id="KW-0408">Iron</keyword>
<dbReference type="Pfam" id="PF01152">
    <property type="entry name" value="Bac_globin"/>
    <property type="match status" value="1"/>
</dbReference>
<accession>A0A1W6L6S9</accession>
<protein>
    <submittedName>
        <fullName evidence="5">Globin</fullName>
    </submittedName>
</protein>
<reference evidence="5 6" key="1">
    <citation type="submission" date="2016-04" db="EMBL/GenBank/DDBJ databases">
        <title>Complete genome sequence of natural rubber-degrading, novel Gram-negative bacterium, Rhizobacter gummiphilus strain NS21.</title>
        <authorList>
            <person name="Tabata M."/>
            <person name="Kasai D."/>
            <person name="Fukuda M."/>
        </authorList>
    </citation>
    <scope>NUCLEOTIDE SEQUENCE [LARGE SCALE GENOMIC DNA]</scope>
    <source>
        <strain evidence="5 6">NS21</strain>
    </source>
</reference>
<evidence type="ECO:0000256" key="3">
    <source>
        <dbReference type="ARBA" id="ARBA00022723"/>
    </source>
</evidence>
<dbReference type="InterPro" id="IPR009050">
    <property type="entry name" value="Globin-like_sf"/>
</dbReference>
<dbReference type="AlphaFoldDB" id="A0A1W6L6S9"/>
<evidence type="ECO:0000256" key="4">
    <source>
        <dbReference type="ARBA" id="ARBA00023004"/>
    </source>
</evidence>
<dbReference type="CDD" id="cd00454">
    <property type="entry name" value="TrHb1_N"/>
    <property type="match status" value="1"/>
</dbReference>
<dbReference type="GO" id="GO:0019825">
    <property type="term" value="F:oxygen binding"/>
    <property type="evidence" value="ECO:0007669"/>
    <property type="project" value="InterPro"/>
</dbReference>
<dbReference type="GO" id="GO:0020037">
    <property type="term" value="F:heme binding"/>
    <property type="evidence" value="ECO:0007669"/>
    <property type="project" value="InterPro"/>
</dbReference>
<dbReference type="Proteomes" id="UP000193427">
    <property type="component" value="Chromosome"/>
</dbReference>
<dbReference type="InterPro" id="IPR012292">
    <property type="entry name" value="Globin/Proto"/>
</dbReference>
<dbReference type="RefSeq" id="WP_085750107.1">
    <property type="nucleotide sequence ID" value="NZ_BSPR01000008.1"/>
</dbReference>
<dbReference type="Gene3D" id="1.10.490.10">
    <property type="entry name" value="Globins"/>
    <property type="match status" value="1"/>
</dbReference>
<evidence type="ECO:0000256" key="2">
    <source>
        <dbReference type="ARBA" id="ARBA00022617"/>
    </source>
</evidence>
<keyword evidence="2" id="KW-0349">Heme</keyword>
<evidence type="ECO:0000313" key="6">
    <source>
        <dbReference type="Proteomes" id="UP000193427"/>
    </source>
</evidence>
<dbReference type="KEGG" id="rgu:A4W93_07880"/>
<evidence type="ECO:0000313" key="5">
    <source>
        <dbReference type="EMBL" id="ARN19838.1"/>
    </source>
</evidence>
<organism evidence="5 6">
    <name type="scientific">Piscinibacter gummiphilus</name>
    <dbReference type="NCBI Taxonomy" id="946333"/>
    <lineage>
        <taxon>Bacteria</taxon>
        <taxon>Pseudomonadati</taxon>
        <taxon>Pseudomonadota</taxon>
        <taxon>Betaproteobacteria</taxon>
        <taxon>Burkholderiales</taxon>
        <taxon>Sphaerotilaceae</taxon>
        <taxon>Piscinibacter</taxon>
    </lineage>
</organism>
<dbReference type="GO" id="GO:0046872">
    <property type="term" value="F:metal ion binding"/>
    <property type="evidence" value="ECO:0007669"/>
    <property type="project" value="UniProtKB-KW"/>
</dbReference>
<sequence>MTASFFRWLATAALCLAGTVNAQSPDDTLYHQLGEKPGLAVLMDDFVARLLTDPRLAPFFKDVDQAHLKKQLVDQFCEVSGGPCKLVGPDMKTAHAGIDVTKRDFNALVEVLQQSMDARGIAFSTQNRLLARLAPMHREIVNTP</sequence>
<proteinExistence type="predicted"/>